<dbReference type="SMART" id="SM00065">
    <property type="entry name" value="GAF"/>
    <property type="match status" value="2"/>
</dbReference>
<sequence>MNHDTSSEQYILVTGSGQVLAVSDTAQSLIPHISPLLPDLINGAGEDTVLLNGRTYQIHRHLLKSESGESYGLLISLQQTSAVQSSDPRLGAIALALSDKLEINHVLENVVRFAMDLLNADAGALPIYDPDTDRLLPGHLVNLPVDLIVPVIGQRRGLMWQIVHQGSSILIADYADHPAALPELVQVGVRSLLATPIIYGKTPLGILAMYRLRNEPFSESDRELLQAIARQTAIALQNARLYQRAIRNADERFALYQASIEIGATLDLEQLYQVIYRATTRLVSHQRFVIAIPTENRMVEYVHIVTPTGRQAPQQVPLHCGLAGYVLRFGVSLRLSGAQALPEPAVQLLPEIEGELADGSLLAAPLIVGDRIIGALLVWSNHHDAYTMADLNALELLAATVAVALHNAFRFAQIQSQAITDNLTGLANRRHFLQVLHQEMERNRRYHTPVSIAMIDVDHFKQINDTFGHIAGDYVLREIARRCRQQLRDVDVLARYGGEEFGLILPETTYEQALKATERLRTVLATTPIMIDGRQINPTISIGVASFHPTVYPDPSSLIADADRALYLAKQQGRNRVCGVQELTNDAQP</sequence>
<dbReference type="InterPro" id="IPR029787">
    <property type="entry name" value="Nucleotide_cyclase"/>
</dbReference>
<dbReference type="SUPFAM" id="SSF55073">
    <property type="entry name" value="Nucleotide cyclase"/>
    <property type="match status" value="1"/>
</dbReference>
<dbReference type="InterPro" id="IPR029016">
    <property type="entry name" value="GAF-like_dom_sf"/>
</dbReference>
<name>A9WIR5_CHLAA</name>
<dbReference type="PANTHER" id="PTHR45138:SF9">
    <property type="entry name" value="DIGUANYLATE CYCLASE DGCM-RELATED"/>
    <property type="match status" value="1"/>
</dbReference>
<feature type="domain" description="GGDEF" evidence="1">
    <location>
        <begin position="448"/>
        <end position="582"/>
    </location>
</feature>
<accession>A9WIR5</accession>
<evidence type="ECO:0000313" key="3">
    <source>
        <dbReference type="Proteomes" id="UP000002008"/>
    </source>
</evidence>
<dbReference type="STRING" id="324602.Caur_2586"/>
<dbReference type="GO" id="GO:0043709">
    <property type="term" value="P:cell adhesion involved in single-species biofilm formation"/>
    <property type="evidence" value="ECO:0000318"/>
    <property type="project" value="GO_Central"/>
</dbReference>
<dbReference type="GO" id="GO:1902201">
    <property type="term" value="P:negative regulation of bacterial-type flagellum-dependent cell motility"/>
    <property type="evidence" value="ECO:0000318"/>
    <property type="project" value="GO_Central"/>
</dbReference>
<evidence type="ECO:0000313" key="2">
    <source>
        <dbReference type="EMBL" id="ABY35792.1"/>
    </source>
</evidence>
<dbReference type="InParanoid" id="A9WIR5"/>
<dbReference type="InterPro" id="IPR043128">
    <property type="entry name" value="Rev_trsase/Diguanyl_cyclase"/>
</dbReference>
<proteinExistence type="predicted"/>
<keyword evidence="3" id="KW-1185">Reference proteome</keyword>
<dbReference type="InterPro" id="IPR050469">
    <property type="entry name" value="Diguanylate_Cyclase"/>
</dbReference>
<protein>
    <submittedName>
        <fullName evidence="2">Diguanylate cyclase</fullName>
    </submittedName>
</protein>
<dbReference type="GO" id="GO:0005886">
    <property type="term" value="C:plasma membrane"/>
    <property type="evidence" value="ECO:0000318"/>
    <property type="project" value="GO_Central"/>
</dbReference>
<dbReference type="InterPro" id="IPR022357">
    <property type="entry name" value="MIP_CS"/>
</dbReference>
<dbReference type="SUPFAM" id="SSF55781">
    <property type="entry name" value="GAF domain-like"/>
    <property type="match status" value="2"/>
</dbReference>
<dbReference type="PROSITE" id="PS00221">
    <property type="entry name" value="MIP"/>
    <property type="match status" value="1"/>
</dbReference>
<reference evidence="3" key="1">
    <citation type="journal article" date="2011" name="BMC Genomics">
        <title>Complete genome sequence of the filamentous anoxygenic phototrophic bacterium Chloroflexus aurantiacus.</title>
        <authorList>
            <person name="Tang K.H."/>
            <person name="Barry K."/>
            <person name="Chertkov O."/>
            <person name="Dalin E."/>
            <person name="Han C.S."/>
            <person name="Hauser L.J."/>
            <person name="Honchak B.M."/>
            <person name="Karbach L.E."/>
            <person name="Land M.L."/>
            <person name="Lapidus A."/>
            <person name="Larimer F.W."/>
            <person name="Mikhailova N."/>
            <person name="Pitluck S."/>
            <person name="Pierson B.K."/>
            <person name="Blankenship R.E."/>
        </authorList>
    </citation>
    <scope>NUCLEOTIDE SEQUENCE [LARGE SCALE GENOMIC DNA]</scope>
    <source>
        <strain evidence="3">ATCC 29366 / DSM 635 / J-10-fl</strain>
    </source>
</reference>
<dbReference type="AlphaFoldDB" id="A9WIR5"/>
<dbReference type="eggNOG" id="COG2203">
    <property type="taxonomic scope" value="Bacteria"/>
</dbReference>
<dbReference type="PANTHER" id="PTHR45138">
    <property type="entry name" value="REGULATORY COMPONENTS OF SENSORY TRANSDUCTION SYSTEM"/>
    <property type="match status" value="1"/>
</dbReference>
<gene>
    <name evidence="2" type="ordered locus">Caur_2586</name>
</gene>
<dbReference type="CDD" id="cd01949">
    <property type="entry name" value="GGDEF"/>
    <property type="match status" value="1"/>
</dbReference>
<dbReference type="FunFam" id="3.30.70.270:FF:000001">
    <property type="entry name" value="Diguanylate cyclase domain protein"/>
    <property type="match status" value="1"/>
</dbReference>
<dbReference type="HOGENOM" id="CLU_494899_0_0_0"/>
<dbReference type="GO" id="GO:0052621">
    <property type="term" value="F:diguanylate cyclase activity"/>
    <property type="evidence" value="ECO:0000318"/>
    <property type="project" value="GO_Central"/>
</dbReference>
<dbReference type="eggNOG" id="COG3706">
    <property type="taxonomic scope" value="Bacteria"/>
</dbReference>
<dbReference type="Pfam" id="PF00990">
    <property type="entry name" value="GGDEF"/>
    <property type="match status" value="1"/>
</dbReference>
<dbReference type="EMBL" id="CP000909">
    <property type="protein sequence ID" value="ABY35792.1"/>
    <property type="molecule type" value="Genomic_DNA"/>
</dbReference>
<dbReference type="InterPro" id="IPR003018">
    <property type="entry name" value="GAF"/>
</dbReference>
<dbReference type="Gene3D" id="3.30.70.270">
    <property type="match status" value="1"/>
</dbReference>
<dbReference type="Proteomes" id="UP000002008">
    <property type="component" value="Chromosome"/>
</dbReference>
<dbReference type="KEGG" id="cau:Caur_2586"/>
<evidence type="ECO:0000259" key="1">
    <source>
        <dbReference type="PROSITE" id="PS50887"/>
    </source>
</evidence>
<dbReference type="Gene3D" id="3.30.450.40">
    <property type="match status" value="2"/>
</dbReference>
<dbReference type="Pfam" id="PF13185">
    <property type="entry name" value="GAF_2"/>
    <property type="match status" value="2"/>
</dbReference>
<dbReference type="PATRIC" id="fig|324602.8.peg.2914"/>
<dbReference type="NCBIfam" id="TIGR00254">
    <property type="entry name" value="GGDEF"/>
    <property type="match status" value="1"/>
</dbReference>
<dbReference type="EnsemblBacteria" id="ABY35792">
    <property type="protein sequence ID" value="ABY35792"/>
    <property type="gene ID" value="Caur_2586"/>
</dbReference>
<dbReference type="RefSeq" id="WP_012258445.1">
    <property type="nucleotide sequence ID" value="NC_010175.1"/>
</dbReference>
<dbReference type="PROSITE" id="PS50887">
    <property type="entry name" value="GGDEF"/>
    <property type="match status" value="1"/>
</dbReference>
<organism evidence="2 3">
    <name type="scientific">Chloroflexus aurantiacus (strain ATCC 29366 / DSM 635 / J-10-fl)</name>
    <dbReference type="NCBI Taxonomy" id="324602"/>
    <lineage>
        <taxon>Bacteria</taxon>
        <taxon>Bacillati</taxon>
        <taxon>Chloroflexota</taxon>
        <taxon>Chloroflexia</taxon>
        <taxon>Chloroflexales</taxon>
        <taxon>Chloroflexineae</taxon>
        <taxon>Chloroflexaceae</taxon>
        <taxon>Chloroflexus</taxon>
    </lineage>
</organism>
<dbReference type="InterPro" id="IPR000160">
    <property type="entry name" value="GGDEF_dom"/>
</dbReference>
<dbReference type="SMART" id="SM00267">
    <property type="entry name" value="GGDEF"/>
    <property type="match status" value="1"/>
</dbReference>